<evidence type="ECO:0000259" key="7">
    <source>
        <dbReference type="Pfam" id="PF13742"/>
    </source>
</evidence>
<name>A0A6J6P6X5_9ZZZZ</name>
<dbReference type="GO" id="GO:0008855">
    <property type="term" value="F:exodeoxyribonuclease VII activity"/>
    <property type="evidence" value="ECO:0007669"/>
    <property type="project" value="InterPro"/>
</dbReference>
<evidence type="ECO:0000256" key="2">
    <source>
        <dbReference type="ARBA" id="ARBA00022722"/>
    </source>
</evidence>
<evidence type="ECO:0000259" key="6">
    <source>
        <dbReference type="Pfam" id="PF02601"/>
    </source>
</evidence>
<dbReference type="Pfam" id="PF02601">
    <property type="entry name" value="Exonuc_VII_L"/>
    <property type="match status" value="1"/>
</dbReference>
<dbReference type="PANTHER" id="PTHR30008:SF0">
    <property type="entry name" value="EXODEOXYRIBONUCLEASE 7 LARGE SUBUNIT"/>
    <property type="match status" value="1"/>
</dbReference>
<organism evidence="8">
    <name type="scientific">freshwater metagenome</name>
    <dbReference type="NCBI Taxonomy" id="449393"/>
    <lineage>
        <taxon>unclassified sequences</taxon>
        <taxon>metagenomes</taxon>
        <taxon>ecological metagenomes</taxon>
    </lineage>
</organism>
<keyword evidence="3" id="KW-0378">Hydrolase</keyword>
<sequence length="415" mass="44898">MSEELKADAADTPSAPASGSNGNSFENPWPVSQLSENLANYIKRLGTVWIEGELTKPSIRGTTFFGELRDLREDMGVSIHSFSAAGIAKDIASGDRIAVLVKPDFWKKPGKISMQILELRKVGLGELLERIQRLREKLTAEGLTDPARKQPIPFLPNCVGLITGKDSDAEKDVLQNAKLRWPAVKFRVINTKVQGDDAAPQIIAAIQTLDADPEVNVIIIARGGGAFGDLLVFSDEKVVRAAANAKTPIISAIGHEADRPVLDDVADVRASTPTDAAKKVVPDVAEERQKLDQMLGRAFTRIANFVGGQLDLLAQLRSRPALANPYTFIEVHEQEIAELVGDARGAIDLMLEREGNKIDTLRKVAVSLSPQSTLDRGYSVVRDADGHVFTDASKIKAGTKLKLRLAKGETTATAD</sequence>
<feature type="region of interest" description="Disordered" evidence="5">
    <location>
        <begin position="1"/>
        <end position="26"/>
    </location>
</feature>
<keyword evidence="1" id="KW-0963">Cytoplasm</keyword>
<evidence type="ECO:0000256" key="5">
    <source>
        <dbReference type="SAM" id="MobiDB-lite"/>
    </source>
</evidence>
<dbReference type="GO" id="GO:0009318">
    <property type="term" value="C:exodeoxyribonuclease VII complex"/>
    <property type="evidence" value="ECO:0007669"/>
    <property type="project" value="InterPro"/>
</dbReference>
<dbReference type="NCBIfam" id="TIGR00237">
    <property type="entry name" value="xseA"/>
    <property type="match status" value="1"/>
</dbReference>
<feature type="domain" description="OB-fold nucleic acid binding" evidence="7">
    <location>
        <begin position="30"/>
        <end position="119"/>
    </location>
</feature>
<keyword evidence="4" id="KW-0269">Exonuclease</keyword>
<dbReference type="InterPro" id="IPR025824">
    <property type="entry name" value="OB-fold_nuc-bd_dom"/>
</dbReference>
<dbReference type="GO" id="GO:0003676">
    <property type="term" value="F:nucleic acid binding"/>
    <property type="evidence" value="ECO:0007669"/>
    <property type="project" value="InterPro"/>
</dbReference>
<feature type="domain" description="Exonuclease VII large subunit C-terminal" evidence="6">
    <location>
        <begin position="144"/>
        <end position="341"/>
    </location>
</feature>
<protein>
    <submittedName>
        <fullName evidence="8">Unannotated protein</fullName>
    </submittedName>
</protein>
<dbReference type="PANTHER" id="PTHR30008">
    <property type="entry name" value="EXODEOXYRIBONUCLEASE 7 LARGE SUBUNIT"/>
    <property type="match status" value="1"/>
</dbReference>
<evidence type="ECO:0000256" key="1">
    <source>
        <dbReference type="ARBA" id="ARBA00022490"/>
    </source>
</evidence>
<evidence type="ECO:0000313" key="8">
    <source>
        <dbReference type="EMBL" id="CAB4694396.1"/>
    </source>
</evidence>
<evidence type="ECO:0000256" key="3">
    <source>
        <dbReference type="ARBA" id="ARBA00022801"/>
    </source>
</evidence>
<evidence type="ECO:0000256" key="4">
    <source>
        <dbReference type="ARBA" id="ARBA00022839"/>
    </source>
</evidence>
<reference evidence="8" key="1">
    <citation type="submission" date="2020-05" db="EMBL/GenBank/DDBJ databases">
        <authorList>
            <person name="Chiriac C."/>
            <person name="Salcher M."/>
            <person name="Ghai R."/>
            <person name="Kavagutti S V."/>
        </authorList>
    </citation>
    <scope>NUCLEOTIDE SEQUENCE</scope>
</reference>
<proteinExistence type="inferred from homology"/>
<dbReference type="InterPro" id="IPR020579">
    <property type="entry name" value="Exonuc_VII_lsu_C"/>
</dbReference>
<dbReference type="AlphaFoldDB" id="A0A6J6P6X5"/>
<dbReference type="CDD" id="cd04489">
    <property type="entry name" value="ExoVII_LU_OBF"/>
    <property type="match status" value="1"/>
</dbReference>
<keyword evidence="2" id="KW-0540">Nuclease</keyword>
<dbReference type="HAMAP" id="MF_00378">
    <property type="entry name" value="Exonuc_7_L"/>
    <property type="match status" value="1"/>
</dbReference>
<dbReference type="EMBL" id="CAEZXK010000049">
    <property type="protein sequence ID" value="CAB4694396.1"/>
    <property type="molecule type" value="Genomic_DNA"/>
</dbReference>
<dbReference type="Pfam" id="PF13742">
    <property type="entry name" value="tRNA_anti_2"/>
    <property type="match status" value="1"/>
</dbReference>
<accession>A0A6J6P6X5</accession>
<dbReference type="GO" id="GO:0006308">
    <property type="term" value="P:DNA catabolic process"/>
    <property type="evidence" value="ECO:0007669"/>
    <property type="project" value="InterPro"/>
</dbReference>
<gene>
    <name evidence="8" type="ORF">UFOPK2370_01166</name>
</gene>
<dbReference type="InterPro" id="IPR003753">
    <property type="entry name" value="Exonuc_VII_L"/>
</dbReference>